<reference evidence="17 18" key="1">
    <citation type="submission" date="2018-02" db="EMBL/GenBank/DDBJ databases">
        <title>Genomic Encyclopedia of Archaeal and Bacterial Type Strains, Phase II (KMG-II): from individual species to whole genera.</title>
        <authorList>
            <person name="Goeker M."/>
        </authorList>
    </citation>
    <scope>NUCLEOTIDE SEQUENCE [LARGE SCALE GENOMIC DNA]</scope>
    <source>
        <strain evidence="17 18">DSM 29526</strain>
    </source>
</reference>
<dbReference type="Proteomes" id="UP000237662">
    <property type="component" value="Unassembled WGS sequence"/>
</dbReference>
<dbReference type="NCBIfam" id="TIGR01266">
    <property type="entry name" value="fum_ac_acetase"/>
    <property type="match status" value="1"/>
</dbReference>
<evidence type="ECO:0000256" key="12">
    <source>
        <dbReference type="PIRSR" id="PIRSR605959-1"/>
    </source>
</evidence>
<feature type="binding site" evidence="13">
    <location>
        <position position="235"/>
    </location>
    <ligand>
        <name>substrate</name>
    </ligand>
</feature>
<dbReference type="GO" id="GO:0046872">
    <property type="term" value="F:metal ion binding"/>
    <property type="evidence" value="ECO:0007669"/>
    <property type="project" value="UniProtKB-KW"/>
</dbReference>
<dbReference type="Pfam" id="PF09298">
    <property type="entry name" value="FAA_hydrolase_N"/>
    <property type="match status" value="1"/>
</dbReference>
<keyword evidence="8 14" id="KW-0106">Calcium</keyword>
<feature type="domain" description="Fumarylacetoacetase-like C-terminal" evidence="15">
    <location>
        <begin position="116"/>
        <end position="383"/>
    </location>
</feature>
<dbReference type="GO" id="GO:0006559">
    <property type="term" value="P:L-phenylalanine catabolic process"/>
    <property type="evidence" value="ECO:0007669"/>
    <property type="project" value="UniProtKB-UniPathway"/>
</dbReference>
<evidence type="ECO:0000256" key="9">
    <source>
        <dbReference type="ARBA" id="ARBA00022842"/>
    </source>
</evidence>
<dbReference type="GO" id="GO:0004334">
    <property type="term" value="F:fumarylacetoacetase activity"/>
    <property type="evidence" value="ECO:0007669"/>
    <property type="project" value="UniProtKB-EC"/>
</dbReference>
<protein>
    <recommendedName>
        <fullName evidence="5">fumarylacetoacetase</fullName>
        <ecNumber evidence="5">3.7.1.2</ecNumber>
    </recommendedName>
</protein>
<evidence type="ECO:0000259" key="15">
    <source>
        <dbReference type="Pfam" id="PF01557"/>
    </source>
</evidence>
<proteinExistence type="inferred from homology"/>
<dbReference type="OrthoDB" id="3766879at2"/>
<keyword evidence="9 14" id="KW-0460">Magnesium</keyword>
<evidence type="ECO:0000256" key="8">
    <source>
        <dbReference type="ARBA" id="ARBA00022837"/>
    </source>
</evidence>
<feature type="binding site" evidence="13">
    <location>
        <position position="133"/>
    </location>
    <ligand>
        <name>substrate</name>
    </ligand>
</feature>
<dbReference type="SUPFAM" id="SSF56529">
    <property type="entry name" value="FAH"/>
    <property type="match status" value="1"/>
</dbReference>
<keyword evidence="10" id="KW-0828">Tyrosine catabolism</keyword>
<evidence type="ECO:0000256" key="10">
    <source>
        <dbReference type="ARBA" id="ARBA00022878"/>
    </source>
</evidence>
<dbReference type="RefSeq" id="WP_104419432.1">
    <property type="nucleotide sequence ID" value="NZ_PTJC01000005.1"/>
</dbReference>
<keyword evidence="7 17" id="KW-0378">Hydrolase</keyword>
<evidence type="ECO:0000256" key="5">
    <source>
        <dbReference type="ARBA" id="ARBA00012094"/>
    </source>
</evidence>
<dbReference type="InterPro" id="IPR036462">
    <property type="entry name" value="Fumarylacetoacetase_N_sf"/>
</dbReference>
<keyword evidence="18" id="KW-1185">Reference proteome</keyword>
<dbReference type="Gene3D" id="2.30.30.230">
    <property type="entry name" value="Fumarylacetoacetase, N-terminal domain"/>
    <property type="match status" value="1"/>
</dbReference>
<organism evidence="17 18">
    <name type="scientific">Neolewinella xylanilytica</name>
    <dbReference type="NCBI Taxonomy" id="1514080"/>
    <lineage>
        <taxon>Bacteria</taxon>
        <taxon>Pseudomonadati</taxon>
        <taxon>Bacteroidota</taxon>
        <taxon>Saprospiria</taxon>
        <taxon>Saprospirales</taxon>
        <taxon>Lewinellaceae</taxon>
        <taxon>Neolewinella</taxon>
    </lineage>
</organism>
<evidence type="ECO:0000256" key="2">
    <source>
        <dbReference type="ARBA" id="ARBA00001946"/>
    </source>
</evidence>
<feature type="binding site" evidence="13">
    <location>
        <position position="335"/>
    </location>
    <ligand>
        <name>substrate</name>
    </ligand>
</feature>
<evidence type="ECO:0000256" key="3">
    <source>
        <dbReference type="ARBA" id="ARBA00004782"/>
    </source>
</evidence>
<dbReference type="FunFam" id="3.90.850.10:FF:000004">
    <property type="entry name" value="Fumarylacetoacetase"/>
    <property type="match status" value="1"/>
</dbReference>
<feature type="binding site" evidence="14">
    <location>
        <position position="192"/>
    </location>
    <ligand>
        <name>Ca(2+)</name>
        <dbReference type="ChEBI" id="CHEBI:29108"/>
    </ligand>
</feature>
<feature type="binding site" evidence="14">
    <location>
        <position position="117"/>
    </location>
    <ligand>
        <name>Ca(2+)</name>
        <dbReference type="ChEBI" id="CHEBI:29108"/>
    </ligand>
</feature>
<feature type="binding site" evidence="14">
    <location>
        <position position="190"/>
    </location>
    <ligand>
        <name>Ca(2+)</name>
        <dbReference type="ChEBI" id="CHEBI:29108"/>
    </ligand>
</feature>
<accession>A0A2S6IBP0</accession>
<dbReference type="InterPro" id="IPR005959">
    <property type="entry name" value="Fumarylacetoacetase"/>
</dbReference>
<evidence type="ECO:0000256" key="7">
    <source>
        <dbReference type="ARBA" id="ARBA00022801"/>
    </source>
</evidence>
<dbReference type="InterPro" id="IPR011234">
    <property type="entry name" value="Fumarylacetoacetase-like_C"/>
</dbReference>
<evidence type="ECO:0000256" key="11">
    <source>
        <dbReference type="ARBA" id="ARBA00023232"/>
    </source>
</evidence>
<dbReference type="Pfam" id="PF01557">
    <property type="entry name" value="FAA_hydrolase"/>
    <property type="match status" value="1"/>
</dbReference>
<feature type="domain" description="Fumarylacetoacetase N-terminal" evidence="16">
    <location>
        <begin position="15"/>
        <end position="109"/>
    </location>
</feature>
<dbReference type="PANTHER" id="PTHR43069">
    <property type="entry name" value="FUMARYLACETOACETASE"/>
    <property type="match status" value="1"/>
</dbReference>
<feature type="active site" description="Proton acceptor" evidence="12">
    <location>
        <position position="124"/>
    </location>
</feature>
<dbReference type="GO" id="GO:1902000">
    <property type="term" value="P:homogentisate catabolic process"/>
    <property type="evidence" value="ECO:0007669"/>
    <property type="project" value="TreeGrafter"/>
</dbReference>
<feature type="binding site" evidence="14">
    <location>
        <position position="244"/>
    </location>
    <ligand>
        <name>Mg(2+)</name>
        <dbReference type="ChEBI" id="CHEBI:18420"/>
    </ligand>
</feature>
<feature type="binding site" evidence="14">
    <location>
        <position position="224"/>
    </location>
    <ligand>
        <name>Ca(2+)</name>
        <dbReference type="ChEBI" id="CHEBI:29108"/>
    </ligand>
</feature>
<keyword evidence="6 14" id="KW-0479">Metal-binding</keyword>
<feature type="binding site" evidence="13">
    <location>
        <position position="119"/>
    </location>
    <ligand>
        <name>substrate</name>
    </ligand>
</feature>
<feature type="binding site" evidence="13">
    <location>
        <position position="231"/>
    </location>
    <ligand>
        <name>substrate</name>
    </ligand>
</feature>
<dbReference type="InterPro" id="IPR036663">
    <property type="entry name" value="Fumarylacetoacetase_C_sf"/>
</dbReference>
<evidence type="ECO:0000313" key="18">
    <source>
        <dbReference type="Proteomes" id="UP000237662"/>
    </source>
</evidence>
<comment type="caution">
    <text evidence="17">The sequence shown here is derived from an EMBL/GenBank/DDBJ whole genome shotgun (WGS) entry which is preliminary data.</text>
</comment>
<dbReference type="UniPathway" id="UPA00139">
    <property type="reaction ID" value="UER00341"/>
</dbReference>
<evidence type="ECO:0000256" key="4">
    <source>
        <dbReference type="ARBA" id="ARBA00010211"/>
    </source>
</evidence>
<evidence type="ECO:0000256" key="1">
    <source>
        <dbReference type="ARBA" id="ARBA00001913"/>
    </source>
</evidence>
<name>A0A2S6IBP0_9BACT</name>
<comment type="pathway">
    <text evidence="3">Amino-acid degradation; L-phenylalanine degradation; acetoacetate and fumarate from L-phenylalanine: step 6/6.</text>
</comment>
<dbReference type="PANTHER" id="PTHR43069:SF2">
    <property type="entry name" value="FUMARYLACETOACETASE"/>
    <property type="match status" value="1"/>
</dbReference>
<comment type="cofactor">
    <cofactor evidence="1 14">
        <name>Ca(2+)</name>
        <dbReference type="ChEBI" id="CHEBI:29108"/>
    </cofactor>
</comment>
<evidence type="ECO:0000259" key="16">
    <source>
        <dbReference type="Pfam" id="PF09298"/>
    </source>
</evidence>
<dbReference type="AlphaFoldDB" id="A0A2S6IBP0"/>
<feature type="binding site" evidence="14">
    <location>
        <position position="248"/>
    </location>
    <ligand>
        <name>Mg(2+)</name>
        <dbReference type="ChEBI" id="CHEBI:18420"/>
    </ligand>
</feature>
<evidence type="ECO:0000256" key="13">
    <source>
        <dbReference type="PIRSR" id="PIRSR605959-2"/>
    </source>
</evidence>
<dbReference type="GO" id="GO:0006572">
    <property type="term" value="P:L-tyrosine catabolic process"/>
    <property type="evidence" value="ECO:0007669"/>
    <property type="project" value="UniProtKB-KW"/>
</dbReference>
<evidence type="ECO:0000256" key="14">
    <source>
        <dbReference type="PIRSR" id="PIRSR605959-3"/>
    </source>
</evidence>
<sequence length="394" mass="43074">MNEVPIPRGSDFTLANLPFGIFSTPGTCPRAGIRIGDHVLDLAALASKRVFDFDAEVFSRPVLNDFIALGREVTDGARAQVQGWLSRLREGPVSIAELLPIGGVHMHLPVRVGDYTDFYSSIEHATNVGRMFRDPEHALLPNWRHLPVGYHGRASSVVVSNTPIHRPSGQIIAQGSRLPVFQPSRRLDFELEMAFVVGKDSTLGEPIDISSTDEYIFGMLLFNDWSARDIQHWEYVPLGPFLGKSFASSVSPWIVPMAALAPFRTSGPPQQPAPLPYLRAEGNNNYDIHLEVAVNETIVCRSNTRYLYWNMRQQLAHHTSNGCNVRIGDLMASGTISGPDAGNFGSLLEITENGTKGNFLQDGDTVTMTAHAGEGDRRVGFGAVTGTILPARSA</sequence>
<evidence type="ECO:0000313" key="17">
    <source>
        <dbReference type="EMBL" id="PPK88905.1"/>
    </source>
</evidence>
<feature type="binding site" evidence="14">
    <location>
        <position position="224"/>
    </location>
    <ligand>
        <name>Mg(2+)</name>
        <dbReference type="ChEBI" id="CHEBI:18420"/>
    </ligand>
</feature>
<dbReference type="Gene3D" id="3.90.850.10">
    <property type="entry name" value="Fumarylacetoacetase-like, C-terminal domain"/>
    <property type="match status" value="1"/>
</dbReference>
<evidence type="ECO:0000256" key="6">
    <source>
        <dbReference type="ARBA" id="ARBA00022723"/>
    </source>
</evidence>
<dbReference type="InterPro" id="IPR015377">
    <property type="entry name" value="Fumarylacetoacetase_N"/>
</dbReference>
<dbReference type="EC" id="3.7.1.2" evidence="5"/>
<comment type="cofactor">
    <cofactor evidence="2 14">
        <name>Mg(2+)</name>
        <dbReference type="ChEBI" id="CHEBI:18420"/>
    </cofactor>
</comment>
<gene>
    <name evidence="17" type="ORF">CLV84_1879</name>
</gene>
<dbReference type="SUPFAM" id="SSF63433">
    <property type="entry name" value="Fumarylacetoacetate hydrolase, FAH, N-terminal domain"/>
    <property type="match status" value="1"/>
</dbReference>
<keyword evidence="11" id="KW-0585">Phenylalanine catabolism</keyword>
<dbReference type="EMBL" id="PTJC01000005">
    <property type="protein sequence ID" value="PPK88905.1"/>
    <property type="molecule type" value="Genomic_DNA"/>
</dbReference>
<comment type="similarity">
    <text evidence="4">Belongs to the FAH family.</text>
</comment>